<accession>A0A699YF46</accession>
<evidence type="ECO:0000256" key="1">
    <source>
        <dbReference type="SAM" id="MobiDB-lite"/>
    </source>
</evidence>
<comment type="caution">
    <text evidence="2">The sequence shown here is derived from an EMBL/GenBank/DDBJ whole genome shotgun (WGS) entry which is preliminary data.</text>
</comment>
<keyword evidence="3" id="KW-1185">Reference proteome</keyword>
<evidence type="ECO:0000313" key="2">
    <source>
        <dbReference type="EMBL" id="GFH05706.1"/>
    </source>
</evidence>
<evidence type="ECO:0000313" key="3">
    <source>
        <dbReference type="Proteomes" id="UP000485058"/>
    </source>
</evidence>
<feature type="non-terminal residue" evidence="2">
    <location>
        <position position="208"/>
    </location>
</feature>
<gene>
    <name evidence="2" type="ORF">HaLaN_00209</name>
</gene>
<feature type="non-terminal residue" evidence="2">
    <location>
        <position position="1"/>
    </location>
</feature>
<protein>
    <submittedName>
        <fullName evidence="2">Uncharacterized protein</fullName>
    </submittedName>
</protein>
<dbReference type="AlphaFoldDB" id="A0A699YF46"/>
<organism evidence="2 3">
    <name type="scientific">Haematococcus lacustris</name>
    <name type="common">Green alga</name>
    <name type="synonym">Haematococcus pluvialis</name>
    <dbReference type="NCBI Taxonomy" id="44745"/>
    <lineage>
        <taxon>Eukaryota</taxon>
        <taxon>Viridiplantae</taxon>
        <taxon>Chlorophyta</taxon>
        <taxon>core chlorophytes</taxon>
        <taxon>Chlorophyceae</taxon>
        <taxon>CS clade</taxon>
        <taxon>Chlamydomonadales</taxon>
        <taxon>Haematococcaceae</taxon>
        <taxon>Haematococcus</taxon>
    </lineage>
</organism>
<reference evidence="2 3" key="1">
    <citation type="submission" date="2020-02" db="EMBL/GenBank/DDBJ databases">
        <title>Draft genome sequence of Haematococcus lacustris strain NIES-144.</title>
        <authorList>
            <person name="Morimoto D."/>
            <person name="Nakagawa S."/>
            <person name="Yoshida T."/>
            <person name="Sawayama S."/>
        </authorList>
    </citation>
    <scope>NUCLEOTIDE SEQUENCE [LARGE SCALE GENOMIC DNA]</scope>
    <source>
        <strain evidence="2 3">NIES-144</strain>
    </source>
</reference>
<feature type="region of interest" description="Disordered" evidence="1">
    <location>
        <begin position="61"/>
        <end position="86"/>
    </location>
</feature>
<dbReference type="EMBL" id="BLLF01000006">
    <property type="protein sequence ID" value="GFH05706.1"/>
    <property type="molecule type" value="Genomic_DNA"/>
</dbReference>
<proteinExistence type="predicted"/>
<dbReference type="Proteomes" id="UP000485058">
    <property type="component" value="Unassembled WGS sequence"/>
</dbReference>
<name>A0A699YF46_HAELA</name>
<sequence>ATGPPNLPCPCIYPLFFTLATARCQREAAGFMATLIKIVLTQLKRLPVLLLGAGAVATYASKEDPPSSRLQPLEDAKTSKPGFEHDAQPMTFLSRLTLAWGSKPDTPASSSEGSTSKTLQELTPFKPAVRSEALPGASLSGLSAESVNAVFTALVRDPLFQFLSSHDTEGPRPLAEPTVKPMQEALHDYVNLQNSAPKVPATATWQSG</sequence>